<dbReference type="STRING" id="1817813.A2008_11845"/>
<evidence type="ECO:0000313" key="10">
    <source>
        <dbReference type="Proteomes" id="UP000178735"/>
    </source>
</evidence>
<dbReference type="InterPro" id="IPR001789">
    <property type="entry name" value="Sig_transdc_resp-reg_receiver"/>
</dbReference>
<keyword evidence="3" id="KW-0805">Transcription regulation</keyword>
<dbReference type="Pfam" id="PF25601">
    <property type="entry name" value="AAA_lid_14"/>
    <property type="match status" value="1"/>
</dbReference>
<dbReference type="Gene3D" id="1.10.8.60">
    <property type="match status" value="1"/>
</dbReference>
<evidence type="ECO:0000256" key="1">
    <source>
        <dbReference type="ARBA" id="ARBA00022741"/>
    </source>
</evidence>
<keyword evidence="2" id="KW-0067">ATP-binding</keyword>
<dbReference type="Gene3D" id="3.40.50.2300">
    <property type="match status" value="1"/>
</dbReference>
<evidence type="ECO:0000259" key="8">
    <source>
        <dbReference type="PROSITE" id="PS50110"/>
    </source>
</evidence>
<dbReference type="InterPro" id="IPR027417">
    <property type="entry name" value="P-loop_NTPase"/>
</dbReference>
<dbReference type="InterPro" id="IPR002078">
    <property type="entry name" value="Sigma_54_int"/>
</dbReference>
<dbReference type="CDD" id="cd17536">
    <property type="entry name" value="REC_YesN-like"/>
    <property type="match status" value="1"/>
</dbReference>
<organism evidence="9 10">
    <name type="scientific">Candidatus Wallbacteria bacterium GWC2_49_35</name>
    <dbReference type="NCBI Taxonomy" id="1817813"/>
    <lineage>
        <taxon>Bacteria</taxon>
        <taxon>Candidatus Walliibacteriota</taxon>
    </lineage>
</organism>
<name>A0A1F7WYR0_9BACT</name>
<reference evidence="9 10" key="1">
    <citation type="journal article" date="2016" name="Nat. Commun.">
        <title>Thousands of microbial genomes shed light on interconnected biogeochemical processes in an aquifer system.</title>
        <authorList>
            <person name="Anantharaman K."/>
            <person name="Brown C.T."/>
            <person name="Hug L.A."/>
            <person name="Sharon I."/>
            <person name="Castelle C.J."/>
            <person name="Probst A.J."/>
            <person name="Thomas B.C."/>
            <person name="Singh A."/>
            <person name="Wilkins M.J."/>
            <person name="Karaoz U."/>
            <person name="Brodie E.L."/>
            <person name="Williams K.H."/>
            <person name="Hubbard S.S."/>
            <person name="Banfield J.F."/>
        </authorList>
    </citation>
    <scope>NUCLEOTIDE SEQUENCE [LARGE SCALE GENOMIC DNA]</scope>
</reference>
<dbReference type="Pfam" id="PF02954">
    <property type="entry name" value="HTH_8"/>
    <property type="match status" value="1"/>
</dbReference>
<dbReference type="CDD" id="cd00009">
    <property type="entry name" value="AAA"/>
    <property type="match status" value="1"/>
</dbReference>
<dbReference type="EMBL" id="MGFH01000035">
    <property type="protein sequence ID" value="OGM07900.1"/>
    <property type="molecule type" value="Genomic_DNA"/>
</dbReference>
<dbReference type="InterPro" id="IPR002197">
    <property type="entry name" value="HTH_Fis"/>
</dbReference>
<dbReference type="GO" id="GO:0005524">
    <property type="term" value="F:ATP binding"/>
    <property type="evidence" value="ECO:0007669"/>
    <property type="project" value="UniProtKB-KW"/>
</dbReference>
<evidence type="ECO:0000256" key="4">
    <source>
        <dbReference type="ARBA" id="ARBA00023163"/>
    </source>
</evidence>
<dbReference type="PROSITE" id="PS50045">
    <property type="entry name" value="SIGMA54_INTERACT_4"/>
    <property type="match status" value="1"/>
</dbReference>
<evidence type="ECO:0000313" key="9">
    <source>
        <dbReference type="EMBL" id="OGM07900.1"/>
    </source>
</evidence>
<dbReference type="InterPro" id="IPR009057">
    <property type="entry name" value="Homeodomain-like_sf"/>
</dbReference>
<dbReference type="Pfam" id="PF00072">
    <property type="entry name" value="Response_reg"/>
    <property type="match status" value="1"/>
</dbReference>
<dbReference type="AlphaFoldDB" id="A0A1F7WYR0"/>
<feature type="modified residue" description="4-aspartylphosphate" evidence="5">
    <location>
        <position position="51"/>
    </location>
</feature>
<dbReference type="GO" id="GO:0043565">
    <property type="term" value="F:sequence-specific DNA binding"/>
    <property type="evidence" value="ECO:0007669"/>
    <property type="project" value="InterPro"/>
</dbReference>
<feature type="region of interest" description="Disordered" evidence="6">
    <location>
        <begin position="133"/>
        <end position="178"/>
    </location>
</feature>
<keyword evidence="1" id="KW-0547">Nucleotide-binding</keyword>
<evidence type="ECO:0000259" key="7">
    <source>
        <dbReference type="PROSITE" id="PS50045"/>
    </source>
</evidence>
<dbReference type="PROSITE" id="PS00675">
    <property type="entry name" value="SIGMA54_INTERACT_1"/>
    <property type="match status" value="1"/>
</dbReference>
<dbReference type="PROSITE" id="PS00688">
    <property type="entry name" value="SIGMA54_INTERACT_3"/>
    <property type="match status" value="1"/>
</dbReference>
<feature type="domain" description="Sigma-54 factor interaction" evidence="7">
    <location>
        <begin position="195"/>
        <end position="427"/>
    </location>
</feature>
<evidence type="ECO:0000256" key="3">
    <source>
        <dbReference type="ARBA" id="ARBA00023015"/>
    </source>
</evidence>
<keyword evidence="4" id="KW-0804">Transcription</keyword>
<feature type="compositionally biased region" description="Polar residues" evidence="6">
    <location>
        <begin position="143"/>
        <end position="159"/>
    </location>
</feature>
<dbReference type="GO" id="GO:0006355">
    <property type="term" value="P:regulation of DNA-templated transcription"/>
    <property type="evidence" value="ECO:0007669"/>
    <property type="project" value="InterPro"/>
</dbReference>
<dbReference type="SMART" id="SM00448">
    <property type="entry name" value="REC"/>
    <property type="match status" value="1"/>
</dbReference>
<comment type="caution">
    <text evidence="9">The sequence shown here is derived from an EMBL/GenBank/DDBJ whole genome shotgun (WGS) entry which is preliminary data.</text>
</comment>
<gene>
    <name evidence="9" type="ORF">A2008_11845</name>
</gene>
<dbReference type="PANTHER" id="PTHR32071">
    <property type="entry name" value="TRANSCRIPTIONAL REGULATORY PROTEIN"/>
    <property type="match status" value="1"/>
</dbReference>
<dbReference type="SUPFAM" id="SSF52172">
    <property type="entry name" value="CheY-like"/>
    <property type="match status" value="1"/>
</dbReference>
<evidence type="ECO:0008006" key="11">
    <source>
        <dbReference type="Google" id="ProtNLM"/>
    </source>
</evidence>
<evidence type="ECO:0000256" key="5">
    <source>
        <dbReference type="PROSITE-ProRule" id="PRU00169"/>
    </source>
</evidence>
<evidence type="ECO:0000256" key="6">
    <source>
        <dbReference type="SAM" id="MobiDB-lite"/>
    </source>
</evidence>
<dbReference type="Proteomes" id="UP000178735">
    <property type="component" value="Unassembled WGS sequence"/>
</dbReference>
<feature type="domain" description="Response regulatory" evidence="8">
    <location>
        <begin position="2"/>
        <end position="118"/>
    </location>
</feature>
<sequence>MNILIVDDDNASRESISIFLKELGHNITECSDGLSALKKFSPNYYDVIFSDIKMPLMSGIELVKKIRSLPGGGDVNIILFTGFSETNSAIEALRYGVYDYLLKPINIEEVVSAIERISQFKLLKKKNELLSAGSGRQTKDSGDSNSETNTEQTASQSDGGRQEKFRAADGKNEQITSGRAKRLPGAGYSFGLNKIGVFSDEMKKIFSYAKMLHEDRSIPVLIEGETGSGKEMVAQFIHYGDCKENRLPFVDINCACISANLFESELFGYAAGAFTGGLDKGQPGKLDLAGGGTIFLDEIGDMPLEMQAKLLRVIQEKEYYRVGGLKKIKTDLRIICATNMRLEELVLNAGFRQDLYYRLNVGRIYIPALRERREEILPLAEMFLADISGKKGKKLRHISRGAENILMAYDWPGNIRQLRNVIERAVFMYDCASLEPEHLDVISKSVRPGGVNQRAAVNGIDGGGRTNETAQEEICDLKLPAGKNFPLNDHIYSIIKKALILNGYNKTRTAEYLNITRRTLYSYLKHIENK</sequence>
<evidence type="ECO:0000256" key="2">
    <source>
        <dbReference type="ARBA" id="ARBA00022840"/>
    </source>
</evidence>
<dbReference type="GO" id="GO:0000160">
    <property type="term" value="P:phosphorelay signal transduction system"/>
    <property type="evidence" value="ECO:0007669"/>
    <property type="project" value="InterPro"/>
</dbReference>
<dbReference type="InterPro" id="IPR025662">
    <property type="entry name" value="Sigma_54_int_dom_ATP-bd_1"/>
</dbReference>
<dbReference type="SUPFAM" id="SSF52540">
    <property type="entry name" value="P-loop containing nucleoside triphosphate hydrolases"/>
    <property type="match status" value="1"/>
</dbReference>
<feature type="compositionally biased region" description="Basic and acidic residues" evidence="6">
    <location>
        <begin position="160"/>
        <end position="172"/>
    </location>
</feature>
<dbReference type="Gene3D" id="3.40.50.300">
    <property type="entry name" value="P-loop containing nucleotide triphosphate hydrolases"/>
    <property type="match status" value="1"/>
</dbReference>
<dbReference type="PROSITE" id="PS50110">
    <property type="entry name" value="RESPONSE_REGULATORY"/>
    <property type="match status" value="1"/>
</dbReference>
<protein>
    <recommendedName>
        <fullName evidence="11">Sigma-54-dependent Fis family transcriptional regulator</fullName>
    </recommendedName>
</protein>
<dbReference type="InterPro" id="IPR025944">
    <property type="entry name" value="Sigma_54_int_dom_CS"/>
</dbReference>
<keyword evidence="5" id="KW-0597">Phosphoprotein</keyword>
<accession>A0A1F7WYR0</accession>
<dbReference type="FunFam" id="3.40.50.300:FF:000006">
    <property type="entry name" value="DNA-binding transcriptional regulator NtrC"/>
    <property type="match status" value="1"/>
</dbReference>
<dbReference type="Pfam" id="PF00158">
    <property type="entry name" value="Sigma54_activat"/>
    <property type="match status" value="1"/>
</dbReference>
<dbReference type="InterPro" id="IPR058031">
    <property type="entry name" value="AAA_lid_NorR"/>
</dbReference>
<proteinExistence type="predicted"/>
<dbReference type="SUPFAM" id="SSF46689">
    <property type="entry name" value="Homeodomain-like"/>
    <property type="match status" value="1"/>
</dbReference>
<dbReference type="InterPro" id="IPR011006">
    <property type="entry name" value="CheY-like_superfamily"/>
</dbReference>
<dbReference type="Gene3D" id="1.10.10.60">
    <property type="entry name" value="Homeodomain-like"/>
    <property type="match status" value="1"/>
</dbReference>